<evidence type="ECO:0000313" key="2">
    <source>
        <dbReference type="EMBL" id="GAA4209554.1"/>
    </source>
</evidence>
<gene>
    <name evidence="2" type="ORF">GCM10022252_76240</name>
</gene>
<comment type="caution">
    <text evidence="2">The sequence shown here is derived from an EMBL/GenBank/DDBJ whole genome shotgun (WGS) entry which is preliminary data.</text>
</comment>
<evidence type="ECO:0000313" key="3">
    <source>
        <dbReference type="Proteomes" id="UP001501251"/>
    </source>
</evidence>
<name>A0ABP8BLD3_9ACTN</name>
<evidence type="ECO:0000256" key="1">
    <source>
        <dbReference type="SAM" id="MobiDB-lite"/>
    </source>
</evidence>
<keyword evidence="3" id="KW-1185">Reference proteome</keyword>
<dbReference type="Proteomes" id="UP001501251">
    <property type="component" value="Unassembled WGS sequence"/>
</dbReference>
<dbReference type="EMBL" id="BAABAQ010000020">
    <property type="protein sequence ID" value="GAA4209554.1"/>
    <property type="molecule type" value="Genomic_DNA"/>
</dbReference>
<sequence length="169" mass="18672">MTPGQATLWDLPQPPTRPLPRPDERLPHAKPAPRRNHVLNIPRARLTEEAKAQDCEPTCMVCGKPEGRGLCSPRCRVLCANSAQPGRTEVCIITTRVTARLAVGVHGAEPGRKLAVVDECPHCERVHWHTPQYGTHYRVPPCRQPYLLTLPRPRIGPGGVLLTPGTDTR</sequence>
<dbReference type="RefSeq" id="WP_344923204.1">
    <property type="nucleotide sequence ID" value="NZ_BAABAQ010000020.1"/>
</dbReference>
<protein>
    <recommendedName>
        <fullName evidence="4">RNHCP domain-containing protein</fullName>
    </recommendedName>
</protein>
<reference evidence="3" key="1">
    <citation type="journal article" date="2019" name="Int. J. Syst. Evol. Microbiol.">
        <title>The Global Catalogue of Microorganisms (GCM) 10K type strain sequencing project: providing services to taxonomists for standard genome sequencing and annotation.</title>
        <authorList>
            <consortium name="The Broad Institute Genomics Platform"/>
            <consortium name="The Broad Institute Genome Sequencing Center for Infectious Disease"/>
            <person name="Wu L."/>
            <person name="Ma J."/>
        </authorList>
    </citation>
    <scope>NUCLEOTIDE SEQUENCE [LARGE SCALE GENOMIC DNA]</scope>
    <source>
        <strain evidence="3">JCM 17388</strain>
    </source>
</reference>
<accession>A0ABP8BLD3</accession>
<evidence type="ECO:0008006" key="4">
    <source>
        <dbReference type="Google" id="ProtNLM"/>
    </source>
</evidence>
<feature type="region of interest" description="Disordered" evidence="1">
    <location>
        <begin position="1"/>
        <end position="36"/>
    </location>
</feature>
<proteinExistence type="predicted"/>
<organism evidence="2 3">
    <name type="scientific">Streptosporangium oxazolinicum</name>
    <dbReference type="NCBI Taxonomy" id="909287"/>
    <lineage>
        <taxon>Bacteria</taxon>
        <taxon>Bacillati</taxon>
        <taxon>Actinomycetota</taxon>
        <taxon>Actinomycetes</taxon>
        <taxon>Streptosporangiales</taxon>
        <taxon>Streptosporangiaceae</taxon>
        <taxon>Streptosporangium</taxon>
    </lineage>
</organism>